<dbReference type="EMBL" id="OC883511">
    <property type="protein sequence ID" value="CAD7643303.1"/>
    <property type="molecule type" value="Genomic_DNA"/>
</dbReference>
<gene>
    <name evidence="1" type="ORF">OSB1V03_LOCUS19530</name>
</gene>
<feature type="non-terminal residue" evidence="1">
    <location>
        <position position="1"/>
    </location>
</feature>
<dbReference type="OrthoDB" id="1562405at2759"/>
<dbReference type="AlphaFoldDB" id="A0A7R9LKD7"/>
<name>A0A7R9LKD7_9ACAR</name>
<proteinExistence type="predicted"/>
<evidence type="ECO:0000313" key="1">
    <source>
        <dbReference type="EMBL" id="CAD7643303.1"/>
    </source>
</evidence>
<dbReference type="Proteomes" id="UP000759131">
    <property type="component" value="Unassembled WGS sequence"/>
</dbReference>
<organism evidence="1">
    <name type="scientific">Medioppia subpectinata</name>
    <dbReference type="NCBI Taxonomy" id="1979941"/>
    <lineage>
        <taxon>Eukaryota</taxon>
        <taxon>Metazoa</taxon>
        <taxon>Ecdysozoa</taxon>
        <taxon>Arthropoda</taxon>
        <taxon>Chelicerata</taxon>
        <taxon>Arachnida</taxon>
        <taxon>Acari</taxon>
        <taxon>Acariformes</taxon>
        <taxon>Sarcoptiformes</taxon>
        <taxon>Oribatida</taxon>
        <taxon>Brachypylina</taxon>
        <taxon>Oppioidea</taxon>
        <taxon>Oppiidae</taxon>
        <taxon>Medioppia</taxon>
    </lineage>
</organism>
<reference evidence="1" key="1">
    <citation type="submission" date="2020-11" db="EMBL/GenBank/DDBJ databases">
        <authorList>
            <person name="Tran Van P."/>
        </authorList>
    </citation>
    <scope>NUCLEOTIDE SEQUENCE</scope>
</reference>
<feature type="non-terminal residue" evidence="1">
    <location>
        <position position="467"/>
    </location>
</feature>
<protein>
    <submittedName>
        <fullName evidence="1">Uncharacterized protein</fullName>
    </submittedName>
</protein>
<sequence>SATFKSDNTLVKLVRESGQKALAIIINTIEADLTKTSCSEFETRLIVSNMTVNDTNSMVSTISRVNLIAKFEREKSIQQRLQLFVVSELSSCHIIYNDEEINYWIELVNNIYDGNNESSVNLNKQNIPISNTFMKDLPKFSASLDINDITFSVKPITNVQPMVTYGLSHAKIGYVLNSDPLFREMSFELLLETFWCWNGNRELRPSNPNSLKKYHQKHVPLFTSMLFLKCRHMNLSEFRIHCVMDGIQISLDYFVRLFNQYDLKAYSGSKTSGLNSNLFSKSIQINISSVNLFTSDLMLRVDSATVDSNSSKLTSSINGLALSPMYAPSATLSCLRAAELIQNRIVYFSVVRLNLNHDSHENTISLTEEVFIQWNPSFHLTVIDLYEEFLSKLMSKTTNNAVESLSSVSVNVKLEGKISIGALLSNADNIMAFETELLTLTIQANKMCTKCDFLSLYFDHNLIMTLE</sequence>
<dbReference type="EMBL" id="CAJPIZ010028936">
    <property type="protein sequence ID" value="CAG2119582.1"/>
    <property type="molecule type" value="Genomic_DNA"/>
</dbReference>
<keyword evidence="2" id="KW-1185">Reference proteome</keyword>
<evidence type="ECO:0000313" key="2">
    <source>
        <dbReference type="Proteomes" id="UP000759131"/>
    </source>
</evidence>
<accession>A0A7R9LKD7</accession>